<dbReference type="PANTHER" id="PTHR37418">
    <property type="entry name" value="3-KETO-5-AMINOHEXANOATE CLEAVAGE ENZYME-RELATED"/>
    <property type="match status" value="1"/>
</dbReference>
<dbReference type="AlphaFoldDB" id="A0A1Z1W7E7"/>
<evidence type="ECO:0000313" key="2">
    <source>
        <dbReference type="Proteomes" id="UP000195880"/>
    </source>
</evidence>
<dbReference type="PANTHER" id="PTHR37418:SF1">
    <property type="entry name" value="3-KETO-5-AMINOHEXANOATE CLEAVAGE PROTEIN"/>
    <property type="match status" value="1"/>
</dbReference>
<evidence type="ECO:0008006" key="3">
    <source>
        <dbReference type="Google" id="ProtNLM"/>
    </source>
</evidence>
<organism evidence="1 2">
    <name type="scientific">Streptomyces alboflavus</name>
    <dbReference type="NCBI Taxonomy" id="67267"/>
    <lineage>
        <taxon>Bacteria</taxon>
        <taxon>Bacillati</taxon>
        <taxon>Actinomycetota</taxon>
        <taxon>Actinomycetes</taxon>
        <taxon>Kitasatosporales</taxon>
        <taxon>Streptomycetaceae</taxon>
        <taxon>Streptomyces</taxon>
    </lineage>
</organism>
<dbReference type="InterPro" id="IPR008567">
    <property type="entry name" value="BKACE"/>
</dbReference>
<keyword evidence="2" id="KW-1185">Reference proteome</keyword>
<proteinExistence type="predicted"/>
<dbReference type="GO" id="GO:0043720">
    <property type="term" value="F:3-keto-5-aminohexanoate cleavage activity"/>
    <property type="evidence" value="ECO:0007669"/>
    <property type="project" value="InterPro"/>
</dbReference>
<dbReference type="EMBL" id="CP021748">
    <property type="protein sequence ID" value="ARX82371.1"/>
    <property type="molecule type" value="Genomic_DNA"/>
</dbReference>
<dbReference type="Pfam" id="PF05853">
    <property type="entry name" value="BKACE"/>
    <property type="match status" value="1"/>
</dbReference>
<dbReference type="STRING" id="67267.GCA_000716675_00140"/>
<reference evidence="1 2" key="1">
    <citation type="submission" date="2017-05" db="EMBL/GenBank/DDBJ databases">
        <title>Streptomyces alboflavus Genome sequencing and assembly.</title>
        <authorList>
            <person name="Wang Y."/>
            <person name="Du B."/>
            <person name="Ding Y."/>
            <person name="Liu H."/>
            <person name="Hou Q."/>
            <person name="Liu K."/>
            <person name="Wang C."/>
            <person name="Yao L."/>
        </authorList>
    </citation>
    <scope>NUCLEOTIDE SEQUENCE [LARGE SCALE GENOMIC DNA]</scope>
    <source>
        <strain evidence="1 2">MDJK44</strain>
    </source>
</reference>
<dbReference type="KEGG" id="salf:SMD44_01781"/>
<dbReference type="eggNOG" id="COG3246">
    <property type="taxonomic scope" value="Bacteria"/>
</dbReference>
<name>A0A1Z1W7E7_9ACTN</name>
<dbReference type="Proteomes" id="UP000195880">
    <property type="component" value="Chromosome"/>
</dbReference>
<protein>
    <recommendedName>
        <fullName evidence="3">3-keto-5-aminohexanoate cleavage protein</fullName>
    </recommendedName>
</protein>
<dbReference type="InterPro" id="IPR013785">
    <property type="entry name" value="Aldolase_TIM"/>
</dbReference>
<sequence length="264" mass="26551">MTTLILLPRAVLVCGADVCCPPVLTACCDGSMQVCLNGARGADDGAAVPLSPGALARSAADAVAAGALDVHVHPKSPCGEDTLSPRAVAATLDALRAAVAVPVGVTTGAWAEPDPAARAARVRAWTVLPDHASVNWHEPGAEDVARVLLERGVGVEAGIWSGTDGAERFAASPLGPRVLRVLAEVTDQDAATAEASARALLAAIGDAHGRPVLLHGEEGGTWPVLALAGRLGLGRRIGLEDTLVLPGGERAGSNAELVAAALGR</sequence>
<gene>
    <name evidence="1" type="ORF">SMD44_01781</name>
</gene>
<dbReference type="Gene3D" id="3.20.20.70">
    <property type="entry name" value="Aldolase class I"/>
    <property type="match status" value="1"/>
</dbReference>
<evidence type="ECO:0000313" key="1">
    <source>
        <dbReference type="EMBL" id="ARX82371.1"/>
    </source>
</evidence>
<accession>A0A1Z1W7E7</accession>